<organism evidence="2 3">
    <name type="scientific">Paeniclostridium hominis</name>
    <dbReference type="NCBI Taxonomy" id="2764329"/>
    <lineage>
        <taxon>Bacteria</taxon>
        <taxon>Bacillati</taxon>
        <taxon>Bacillota</taxon>
        <taxon>Clostridia</taxon>
        <taxon>Peptostreptococcales</taxon>
        <taxon>Peptostreptococcaceae</taxon>
        <taxon>Paeniclostridium</taxon>
    </lineage>
</organism>
<keyword evidence="3" id="KW-1185">Reference proteome</keyword>
<protein>
    <recommendedName>
        <fullName evidence="4">DUF2812 domain-containing protein</fullName>
    </recommendedName>
</protein>
<keyword evidence="1" id="KW-0812">Transmembrane</keyword>
<feature type="transmembrane region" description="Helical" evidence="1">
    <location>
        <begin position="54"/>
        <end position="72"/>
    </location>
</feature>
<sequence>MNYIKGGNINGYFRNFNGNLDYKFGEKIKKTKKINYMGWDPERNVKDKDGYIDLFYKMQLVNGITLIIFGVFSTLDKLFFHLSFKVLVIVFLIFFVGLFIEGFVINKKKRKFLY</sequence>
<evidence type="ECO:0000256" key="1">
    <source>
        <dbReference type="SAM" id="Phobius"/>
    </source>
</evidence>
<accession>A0ABR7K0J6</accession>
<dbReference type="EMBL" id="JACRWD010000001">
    <property type="protein sequence ID" value="MBC6002625.1"/>
    <property type="molecule type" value="Genomic_DNA"/>
</dbReference>
<dbReference type="RefSeq" id="WP_187005022.1">
    <property type="nucleotide sequence ID" value="NZ_JACRWD010000001.1"/>
</dbReference>
<dbReference type="Proteomes" id="UP000611796">
    <property type="component" value="Unassembled WGS sequence"/>
</dbReference>
<comment type="caution">
    <text evidence="2">The sequence shown here is derived from an EMBL/GenBank/DDBJ whole genome shotgun (WGS) entry which is preliminary data.</text>
</comment>
<proteinExistence type="predicted"/>
<feature type="transmembrane region" description="Helical" evidence="1">
    <location>
        <begin position="78"/>
        <end position="105"/>
    </location>
</feature>
<keyword evidence="1" id="KW-1133">Transmembrane helix</keyword>
<gene>
    <name evidence="2" type="ORF">H8891_02330</name>
</gene>
<evidence type="ECO:0000313" key="3">
    <source>
        <dbReference type="Proteomes" id="UP000611796"/>
    </source>
</evidence>
<reference evidence="2 3" key="1">
    <citation type="submission" date="2020-08" db="EMBL/GenBank/DDBJ databases">
        <authorList>
            <person name="Liu C."/>
            <person name="Sun Q."/>
        </authorList>
    </citation>
    <scope>NUCLEOTIDE SEQUENCE [LARGE SCALE GENOMIC DNA]</scope>
    <source>
        <strain evidence="2 3">NSJ-45</strain>
    </source>
</reference>
<evidence type="ECO:0008006" key="4">
    <source>
        <dbReference type="Google" id="ProtNLM"/>
    </source>
</evidence>
<name>A0ABR7K0J6_9FIRM</name>
<keyword evidence="1" id="KW-0472">Membrane</keyword>
<evidence type="ECO:0000313" key="2">
    <source>
        <dbReference type="EMBL" id="MBC6002625.1"/>
    </source>
</evidence>